<evidence type="ECO:0000256" key="7">
    <source>
        <dbReference type="ARBA" id="ARBA00022643"/>
    </source>
</evidence>
<dbReference type="EMBL" id="JADIMG010000035">
    <property type="protein sequence ID" value="MBO8459395.1"/>
    <property type="molecule type" value="Genomic_DNA"/>
</dbReference>
<keyword evidence="6 12" id="KW-0285">Flavoprotein</keyword>
<reference evidence="14" key="1">
    <citation type="submission" date="2020-10" db="EMBL/GenBank/DDBJ databases">
        <authorList>
            <person name="Gilroy R."/>
        </authorList>
    </citation>
    <scope>NUCLEOTIDE SEQUENCE</scope>
    <source>
        <strain evidence="14">G3-3990</strain>
    </source>
</reference>
<accession>A0A9D9N412</accession>
<evidence type="ECO:0000259" key="13">
    <source>
        <dbReference type="Pfam" id="PF01180"/>
    </source>
</evidence>
<dbReference type="PROSITE" id="PS00912">
    <property type="entry name" value="DHODEHASE_2"/>
    <property type="match status" value="1"/>
</dbReference>
<dbReference type="InterPro" id="IPR005720">
    <property type="entry name" value="Dihydroorotate_DH_cat"/>
</dbReference>
<dbReference type="Pfam" id="PF01180">
    <property type="entry name" value="DHO_dh"/>
    <property type="match status" value="1"/>
</dbReference>
<feature type="binding site" evidence="12">
    <location>
        <begin position="69"/>
        <end position="73"/>
    </location>
    <ligand>
        <name>substrate</name>
    </ligand>
</feature>
<evidence type="ECO:0000256" key="6">
    <source>
        <dbReference type="ARBA" id="ARBA00022630"/>
    </source>
</evidence>
<evidence type="ECO:0000256" key="1">
    <source>
        <dbReference type="ARBA" id="ARBA00004496"/>
    </source>
</evidence>
<dbReference type="GO" id="GO:0005737">
    <property type="term" value="C:cytoplasm"/>
    <property type="evidence" value="ECO:0007669"/>
    <property type="project" value="UniProtKB-SubCell"/>
</dbReference>
<dbReference type="NCBIfam" id="NF005574">
    <property type="entry name" value="PRK07259.1"/>
    <property type="match status" value="1"/>
</dbReference>
<dbReference type="InterPro" id="IPR012135">
    <property type="entry name" value="Dihydroorotate_DH_1_2"/>
</dbReference>
<feature type="active site" description="Nucleophile" evidence="12">
    <location>
        <position position="130"/>
    </location>
</feature>
<feature type="binding site" evidence="12">
    <location>
        <position position="217"/>
    </location>
    <ligand>
        <name>FMN</name>
        <dbReference type="ChEBI" id="CHEBI:58210"/>
    </ligand>
</feature>
<dbReference type="GO" id="GO:0006207">
    <property type="term" value="P:'de novo' pyrimidine nucleobase biosynthetic process"/>
    <property type="evidence" value="ECO:0007669"/>
    <property type="project" value="InterPro"/>
</dbReference>
<feature type="domain" description="Dihydroorotate dehydrogenase catalytic" evidence="13">
    <location>
        <begin position="4"/>
        <end position="286"/>
    </location>
</feature>
<dbReference type="InterPro" id="IPR024920">
    <property type="entry name" value="Dihydroorotate_DH_1"/>
</dbReference>
<dbReference type="InterPro" id="IPR050074">
    <property type="entry name" value="DHO_dehydrogenase"/>
</dbReference>
<feature type="binding site" evidence="12">
    <location>
        <position position="127"/>
    </location>
    <ligand>
        <name>FMN</name>
        <dbReference type="ChEBI" id="CHEBI:58210"/>
    </ligand>
</feature>
<dbReference type="Proteomes" id="UP000823641">
    <property type="component" value="Unassembled WGS sequence"/>
</dbReference>
<evidence type="ECO:0000256" key="10">
    <source>
        <dbReference type="ARBA" id="ARBA00023027"/>
    </source>
</evidence>
<evidence type="ECO:0000313" key="14">
    <source>
        <dbReference type="EMBL" id="MBO8459395.1"/>
    </source>
</evidence>
<dbReference type="PROSITE" id="PS00911">
    <property type="entry name" value="DHODEHASE_1"/>
    <property type="match status" value="1"/>
</dbReference>
<comment type="catalytic activity">
    <reaction evidence="11">
        <text>(S)-dihydroorotate + NAD(+) = orotate + NADH + H(+)</text>
        <dbReference type="Rhea" id="RHEA:13513"/>
        <dbReference type="ChEBI" id="CHEBI:15378"/>
        <dbReference type="ChEBI" id="CHEBI:30839"/>
        <dbReference type="ChEBI" id="CHEBI:30864"/>
        <dbReference type="ChEBI" id="CHEBI:57540"/>
        <dbReference type="ChEBI" id="CHEBI:57945"/>
        <dbReference type="EC" id="1.3.1.14"/>
    </reaction>
</comment>
<dbReference type="HAMAP" id="MF_00224">
    <property type="entry name" value="DHO_dh_type1"/>
    <property type="match status" value="1"/>
</dbReference>
<dbReference type="NCBIfam" id="TIGR01037">
    <property type="entry name" value="pyrD_sub1_fam"/>
    <property type="match status" value="1"/>
</dbReference>
<keyword evidence="9 12" id="KW-0560">Oxidoreductase</keyword>
<reference evidence="14" key="2">
    <citation type="journal article" date="2021" name="PeerJ">
        <title>Extensive microbial diversity within the chicken gut microbiome revealed by metagenomics and culture.</title>
        <authorList>
            <person name="Gilroy R."/>
            <person name="Ravi A."/>
            <person name="Getino M."/>
            <person name="Pursley I."/>
            <person name="Horton D.L."/>
            <person name="Alikhan N.F."/>
            <person name="Baker D."/>
            <person name="Gharbi K."/>
            <person name="Hall N."/>
            <person name="Watson M."/>
            <person name="Adriaenssens E.M."/>
            <person name="Foster-Nyarko E."/>
            <person name="Jarju S."/>
            <person name="Secka A."/>
            <person name="Antonio M."/>
            <person name="Oren A."/>
            <person name="Chaudhuri R.R."/>
            <person name="La Ragione R."/>
            <person name="Hildebrand F."/>
            <person name="Pallen M.J."/>
        </authorList>
    </citation>
    <scope>NUCLEOTIDE SEQUENCE</scope>
    <source>
        <strain evidence="14">G3-3990</strain>
    </source>
</reference>
<keyword evidence="7 12" id="KW-0288">FMN</keyword>
<proteinExistence type="inferred from homology"/>
<protein>
    <recommendedName>
        <fullName evidence="12">Dihydroorotate dehydrogenase</fullName>
        <shortName evidence="12">DHOD</shortName>
        <shortName evidence="12">DHODase</shortName>
        <shortName evidence="12">DHOdehase</shortName>
        <ecNumber evidence="12">1.3.-.-</ecNumber>
    </recommendedName>
</protein>
<comment type="subunit">
    <text evidence="4">Heterotetramer of 2 PyrK and 2 PyrD type B subunits.</text>
</comment>
<evidence type="ECO:0000256" key="3">
    <source>
        <dbReference type="ARBA" id="ARBA00008008"/>
    </source>
</evidence>
<evidence type="ECO:0000256" key="5">
    <source>
        <dbReference type="ARBA" id="ARBA00022490"/>
    </source>
</evidence>
<evidence type="ECO:0000256" key="4">
    <source>
        <dbReference type="ARBA" id="ARBA00011669"/>
    </source>
</evidence>
<feature type="binding site" evidence="12">
    <location>
        <position position="127"/>
    </location>
    <ligand>
        <name>substrate</name>
    </ligand>
</feature>
<feature type="binding site" evidence="12">
    <location>
        <begin position="192"/>
        <end position="193"/>
    </location>
    <ligand>
        <name>substrate</name>
    </ligand>
</feature>
<comment type="function">
    <text evidence="12">Catalyzes the conversion of dihydroorotate to orotate.</text>
</comment>
<dbReference type="FunFam" id="3.20.20.70:FF:000069">
    <property type="entry name" value="Dihydroorotate dehydrogenase"/>
    <property type="match status" value="1"/>
</dbReference>
<evidence type="ECO:0000256" key="12">
    <source>
        <dbReference type="HAMAP-Rule" id="MF_00224"/>
    </source>
</evidence>
<comment type="similarity">
    <text evidence="3 12">Belongs to the dihydroorotate dehydrogenase family. Type 1 subfamily.</text>
</comment>
<dbReference type="InterPro" id="IPR013785">
    <property type="entry name" value="Aldolase_TIM"/>
</dbReference>
<evidence type="ECO:0000313" key="15">
    <source>
        <dbReference type="Proteomes" id="UP000823641"/>
    </source>
</evidence>
<dbReference type="InterPro" id="IPR049622">
    <property type="entry name" value="Dihydroorotate_DH_I"/>
</dbReference>
<feature type="binding site" evidence="12">
    <location>
        <position position="99"/>
    </location>
    <ligand>
        <name>FMN</name>
        <dbReference type="ChEBI" id="CHEBI:58210"/>
    </ligand>
</feature>
<dbReference type="PANTHER" id="PTHR48109:SF1">
    <property type="entry name" value="DIHYDROOROTATE DEHYDROGENASE (FUMARATE)"/>
    <property type="match status" value="1"/>
</dbReference>
<keyword evidence="8 12" id="KW-0665">Pyrimidine biosynthesis</keyword>
<sequence length="303" mass="32093">MVNLQVKIGGLTLKNPVMTASGTFGYGTEYADFIDLSRLGGIIVKGTTLHHREGNPYPRMAETSSGMLNAVGLQNKGVDYFIEHIYPEIKSFDTNVLVNVSGSCIEDYVTTAEKIDALEKVPAIELNISCPNVKQGGMAFGTSAKGAAEVVAAVRKAYHKTLIVKLSPNVTDITEIAKAVEAEGADSVSLINTLLGMAINAEKRRPVLSTVTGGLSGACVKPIALRMVWQVSRAVKIPVVGLGGIMNATDAIEFMLAGATAVQIGTANFIDPAVTVKVVEGMEDYLQRHGMTDVNQLIGALEI</sequence>
<evidence type="ECO:0000256" key="2">
    <source>
        <dbReference type="ARBA" id="ARBA00004715"/>
    </source>
</evidence>
<feature type="binding site" evidence="12">
    <location>
        <position position="45"/>
    </location>
    <ligand>
        <name>substrate</name>
    </ligand>
</feature>
<keyword evidence="10" id="KW-0520">NAD</keyword>
<comment type="subcellular location">
    <subcellularLocation>
        <location evidence="1 12">Cytoplasm</location>
    </subcellularLocation>
</comment>
<feature type="binding site" evidence="12">
    <location>
        <position position="165"/>
    </location>
    <ligand>
        <name>FMN</name>
        <dbReference type="ChEBI" id="CHEBI:58210"/>
    </ligand>
</feature>
<evidence type="ECO:0000256" key="11">
    <source>
        <dbReference type="ARBA" id="ARBA00048996"/>
    </source>
</evidence>
<dbReference type="Gene3D" id="3.20.20.70">
    <property type="entry name" value="Aldolase class I"/>
    <property type="match status" value="1"/>
</dbReference>
<dbReference type="EC" id="1.3.-.-" evidence="12"/>
<dbReference type="InterPro" id="IPR033888">
    <property type="entry name" value="DHOD_1B"/>
</dbReference>
<comment type="cofactor">
    <cofactor evidence="12">
        <name>FMN</name>
        <dbReference type="ChEBI" id="CHEBI:58210"/>
    </cofactor>
    <text evidence="12">Binds 1 FMN per subunit.</text>
</comment>
<dbReference type="GO" id="GO:0004589">
    <property type="term" value="F:dihydroorotate dehydrogenase (NAD+) activity"/>
    <property type="evidence" value="ECO:0007669"/>
    <property type="project" value="UniProtKB-EC"/>
</dbReference>
<comment type="caution">
    <text evidence="14">The sequence shown here is derived from an EMBL/GenBank/DDBJ whole genome shotgun (WGS) entry which is preliminary data.</text>
</comment>
<evidence type="ECO:0000256" key="9">
    <source>
        <dbReference type="ARBA" id="ARBA00023002"/>
    </source>
</evidence>
<feature type="binding site" evidence="12">
    <location>
        <begin position="265"/>
        <end position="266"/>
    </location>
    <ligand>
        <name>FMN</name>
        <dbReference type="ChEBI" id="CHEBI:58210"/>
    </ligand>
</feature>
<dbReference type="PIRSF" id="PIRSF000164">
    <property type="entry name" value="DHO_oxidase"/>
    <property type="match status" value="1"/>
</dbReference>
<organism evidence="14 15">
    <name type="scientific">Candidatus Gallipaludibacter merdavium</name>
    <dbReference type="NCBI Taxonomy" id="2840839"/>
    <lineage>
        <taxon>Bacteria</taxon>
        <taxon>Pseudomonadati</taxon>
        <taxon>Bacteroidota</taxon>
        <taxon>Bacteroidia</taxon>
        <taxon>Bacteroidales</taxon>
        <taxon>Candidatus Gallipaludibacter</taxon>
    </lineage>
</organism>
<dbReference type="CDD" id="cd04740">
    <property type="entry name" value="DHOD_1B_like"/>
    <property type="match status" value="1"/>
</dbReference>
<comment type="pathway">
    <text evidence="2">Pyrimidine metabolism; UMP biosynthesis via de novo pathway; orotate from (S)-dihydroorotate (NAD(+) route): step 1/1.</text>
</comment>
<keyword evidence="5 12" id="KW-0963">Cytoplasm</keyword>
<feature type="binding site" evidence="12">
    <location>
        <position position="191"/>
    </location>
    <ligand>
        <name>FMN</name>
        <dbReference type="ChEBI" id="CHEBI:58210"/>
    </ligand>
</feature>
<dbReference type="AlphaFoldDB" id="A0A9D9N412"/>
<gene>
    <name evidence="12" type="primary">pyrD</name>
    <name evidence="14" type="ORF">IAA73_03565</name>
</gene>
<dbReference type="InterPro" id="IPR001295">
    <property type="entry name" value="Dihydroorotate_DH_CS"/>
</dbReference>
<feature type="binding site" evidence="12">
    <location>
        <begin position="243"/>
        <end position="244"/>
    </location>
    <ligand>
        <name>FMN</name>
        <dbReference type="ChEBI" id="CHEBI:58210"/>
    </ligand>
</feature>
<feature type="binding site" evidence="12">
    <location>
        <begin position="45"/>
        <end position="46"/>
    </location>
    <ligand>
        <name>FMN</name>
        <dbReference type="ChEBI" id="CHEBI:58210"/>
    </ligand>
</feature>
<feature type="binding site" evidence="12">
    <location>
        <position position="21"/>
    </location>
    <ligand>
        <name>FMN</name>
        <dbReference type="ChEBI" id="CHEBI:58210"/>
    </ligand>
</feature>
<comment type="catalytic activity">
    <reaction evidence="12">
        <text>(S)-dihydroorotate + A = orotate + AH2</text>
        <dbReference type="Rhea" id="RHEA:18073"/>
        <dbReference type="ChEBI" id="CHEBI:13193"/>
        <dbReference type="ChEBI" id="CHEBI:17499"/>
        <dbReference type="ChEBI" id="CHEBI:30839"/>
        <dbReference type="ChEBI" id="CHEBI:30864"/>
    </reaction>
</comment>
<dbReference type="SUPFAM" id="SSF51395">
    <property type="entry name" value="FMN-linked oxidoreductases"/>
    <property type="match status" value="1"/>
</dbReference>
<name>A0A9D9N412_9BACT</name>
<dbReference type="PANTHER" id="PTHR48109">
    <property type="entry name" value="DIHYDROOROTATE DEHYDROGENASE (QUINONE), MITOCHONDRIAL-RELATED"/>
    <property type="match status" value="1"/>
</dbReference>
<evidence type="ECO:0000256" key="8">
    <source>
        <dbReference type="ARBA" id="ARBA00022975"/>
    </source>
</evidence>
<dbReference type="GO" id="GO:0044205">
    <property type="term" value="P:'de novo' UMP biosynthetic process"/>
    <property type="evidence" value="ECO:0007669"/>
    <property type="project" value="UniProtKB-UniRule"/>
</dbReference>